<evidence type="ECO:0000313" key="5">
    <source>
        <dbReference type="Proteomes" id="UP000609531"/>
    </source>
</evidence>
<sequence length="202" mass="21337">MALMFWYDFSSTYSYLAAMRIAEKAAAAGVEVTWHPFLLGPIFAEAGHAGSPNLVGEAKAGYMWMDIGRRAAHRGIPFVRPAVFPQKSVAAGRAALALEGEERAAFSRAVFGEIFGKGRDCADLAVLADAATAAGLDPERVVAGASDATAKAALFAAVDEAKTHGIFGAPSFVTHDGALFWGDDRLDHALHWERTGMLPEGG</sequence>
<comment type="similarity">
    <text evidence="1">Belongs to the GST superfamily. NadH family.</text>
</comment>
<dbReference type="AlphaFoldDB" id="A0A934IJM8"/>
<accession>A0A934IJM8</accession>
<dbReference type="EMBL" id="JAEKJA010000007">
    <property type="protein sequence ID" value="MBJ3776221.1"/>
    <property type="molecule type" value="Genomic_DNA"/>
</dbReference>
<gene>
    <name evidence="4" type="ORF">JCR33_11010</name>
</gene>
<comment type="caution">
    <text evidence="4">The sequence shown here is derived from an EMBL/GenBank/DDBJ whole genome shotgun (WGS) entry which is preliminary data.</text>
</comment>
<keyword evidence="5" id="KW-1185">Reference proteome</keyword>
<dbReference type="InterPro" id="IPR001853">
    <property type="entry name" value="DSBA-like_thioredoxin_dom"/>
</dbReference>
<evidence type="ECO:0000259" key="3">
    <source>
        <dbReference type="Pfam" id="PF01323"/>
    </source>
</evidence>
<feature type="active site" description="Nucleophile" evidence="2">
    <location>
        <position position="11"/>
    </location>
</feature>
<evidence type="ECO:0000256" key="1">
    <source>
        <dbReference type="PIRNR" id="PIRNR006386"/>
    </source>
</evidence>
<reference evidence="4" key="1">
    <citation type="submission" date="2020-12" db="EMBL/GenBank/DDBJ databases">
        <title>Bacterial taxonomy.</title>
        <authorList>
            <person name="Pan X."/>
        </authorList>
    </citation>
    <scope>NUCLEOTIDE SEQUENCE</scope>
    <source>
        <strain evidence="4">B2012</strain>
    </source>
</reference>
<dbReference type="Pfam" id="PF01323">
    <property type="entry name" value="DSBA"/>
    <property type="match status" value="1"/>
</dbReference>
<organism evidence="4 5">
    <name type="scientific">Acuticoccus mangrovi</name>
    <dbReference type="NCBI Taxonomy" id="2796142"/>
    <lineage>
        <taxon>Bacteria</taxon>
        <taxon>Pseudomonadati</taxon>
        <taxon>Pseudomonadota</taxon>
        <taxon>Alphaproteobacteria</taxon>
        <taxon>Hyphomicrobiales</taxon>
        <taxon>Amorphaceae</taxon>
        <taxon>Acuticoccus</taxon>
    </lineage>
</organism>
<evidence type="ECO:0000256" key="2">
    <source>
        <dbReference type="PIRSR" id="PIRSR006386-1"/>
    </source>
</evidence>
<dbReference type="GO" id="GO:0018845">
    <property type="term" value="F:2-hydroxychromene-2-carboxylate isomerase activity"/>
    <property type="evidence" value="ECO:0007669"/>
    <property type="project" value="UniProtKB-UniRule"/>
</dbReference>
<dbReference type="GO" id="GO:0004364">
    <property type="term" value="F:glutathione transferase activity"/>
    <property type="evidence" value="ECO:0007669"/>
    <property type="project" value="TreeGrafter"/>
</dbReference>
<dbReference type="PANTHER" id="PTHR42943:SF2">
    <property type="entry name" value="GLUTATHIONE S-TRANSFERASE KAPPA 1"/>
    <property type="match status" value="1"/>
</dbReference>
<keyword evidence="1" id="KW-0413">Isomerase</keyword>
<dbReference type="RefSeq" id="WP_198882097.1">
    <property type="nucleotide sequence ID" value="NZ_JAEKJA010000007.1"/>
</dbReference>
<dbReference type="InterPro" id="IPR014440">
    <property type="entry name" value="HCCAis_GSTk"/>
</dbReference>
<comment type="catalytic activity">
    <reaction evidence="1">
        <text>2-hydroxychromene-2-carboxylate = (3E)-4-(2-hydroxyphenyl)-2-oxobut-3-enoate</text>
        <dbReference type="Rhea" id="RHEA:27401"/>
        <dbReference type="ChEBI" id="CHEBI:59350"/>
        <dbReference type="ChEBI" id="CHEBI:59353"/>
        <dbReference type="EC" id="5.99.1.4"/>
    </reaction>
</comment>
<proteinExistence type="inferred from homology"/>
<dbReference type="PIRSF" id="PIRSF006386">
    <property type="entry name" value="HCCAis_GSTk"/>
    <property type="match status" value="1"/>
</dbReference>
<dbReference type="SUPFAM" id="SSF52833">
    <property type="entry name" value="Thioredoxin-like"/>
    <property type="match status" value="1"/>
</dbReference>
<feature type="domain" description="DSBA-like thioredoxin" evidence="3">
    <location>
        <begin position="3"/>
        <end position="188"/>
    </location>
</feature>
<dbReference type="GO" id="GO:0006749">
    <property type="term" value="P:glutathione metabolic process"/>
    <property type="evidence" value="ECO:0007669"/>
    <property type="project" value="TreeGrafter"/>
</dbReference>
<evidence type="ECO:0000313" key="4">
    <source>
        <dbReference type="EMBL" id="MBJ3776221.1"/>
    </source>
</evidence>
<dbReference type="InterPro" id="IPR051924">
    <property type="entry name" value="GST_Kappa/NadH"/>
</dbReference>
<protein>
    <recommendedName>
        <fullName evidence="1">2-hydroxychromene-2-carboxylate isomerase</fullName>
        <ecNumber evidence="1">5.99.1.4</ecNumber>
    </recommendedName>
</protein>
<dbReference type="InterPro" id="IPR036249">
    <property type="entry name" value="Thioredoxin-like_sf"/>
</dbReference>
<dbReference type="PANTHER" id="PTHR42943">
    <property type="entry name" value="GLUTATHIONE S-TRANSFERASE KAPPA"/>
    <property type="match status" value="1"/>
</dbReference>
<dbReference type="GO" id="GO:0004602">
    <property type="term" value="F:glutathione peroxidase activity"/>
    <property type="evidence" value="ECO:0007669"/>
    <property type="project" value="TreeGrafter"/>
</dbReference>
<dbReference type="Proteomes" id="UP000609531">
    <property type="component" value="Unassembled WGS sequence"/>
</dbReference>
<dbReference type="EC" id="5.99.1.4" evidence="1"/>
<dbReference type="Gene3D" id="3.40.30.10">
    <property type="entry name" value="Glutaredoxin"/>
    <property type="match status" value="1"/>
</dbReference>
<name>A0A934IJM8_9HYPH</name>